<protein>
    <submittedName>
        <fullName evidence="2">Tail protein</fullName>
    </submittedName>
</protein>
<dbReference type="AlphaFoldDB" id="A0A543N8Y7"/>
<accession>A0A543N8Y7</accession>
<keyword evidence="3" id="KW-1185">Reference proteome</keyword>
<organism evidence="2 3">
    <name type="scientific">Haloactinospora alba</name>
    <dbReference type="NCBI Taxonomy" id="405555"/>
    <lineage>
        <taxon>Bacteria</taxon>
        <taxon>Bacillati</taxon>
        <taxon>Actinomycetota</taxon>
        <taxon>Actinomycetes</taxon>
        <taxon>Streptosporangiales</taxon>
        <taxon>Nocardiopsidaceae</taxon>
        <taxon>Haloactinospora</taxon>
    </lineage>
</organism>
<dbReference type="Pfam" id="PF22768">
    <property type="entry name" value="SPP1_Dit"/>
    <property type="match status" value="1"/>
</dbReference>
<dbReference type="OrthoDB" id="4863392at2"/>
<evidence type="ECO:0000313" key="2">
    <source>
        <dbReference type="EMBL" id="TQN28269.1"/>
    </source>
</evidence>
<dbReference type="Gene3D" id="2.60.120.860">
    <property type="match status" value="1"/>
</dbReference>
<sequence length="290" mass="32579">MNEQLQLPVYTVDDWSGNTRDNRGVEWWVTGDEGWTGSPPPRVELTDRPQRHGAFDAASYRSPRVITLEGVAIAPDRRTKEEAKDRFAALLADGSALRPLVVREHTATRRVEVRLTDESRLRDTTPHAFEWSLQVTAPDPNRYSARQHTRFTPVPTRGPGVDFPLTFPLDFGRTSGGRFTLTNAGTIPTAPVWHIDGPCENPAIQELNGDGLLEFDISLTARQRLTVDVDARTVVLGSATSRRASLRAYSRWFPLRPGDNTILFRTTRGGPDPRPDDRPGLHARWRDAWL</sequence>
<dbReference type="RefSeq" id="WP_141925341.1">
    <property type="nucleotide sequence ID" value="NZ_VFQC01000002.1"/>
</dbReference>
<evidence type="ECO:0000259" key="1">
    <source>
        <dbReference type="Pfam" id="PF22768"/>
    </source>
</evidence>
<comment type="caution">
    <text evidence="2">The sequence shown here is derived from an EMBL/GenBank/DDBJ whole genome shotgun (WGS) entry which is preliminary data.</text>
</comment>
<proteinExistence type="predicted"/>
<gene>
    <name evidence="2" type="ORF">FHX37_3602</name>
</gene>
<dbReference type="Proteomes" id="UP000317422">
    <property type="component" value="Unassembled WGS sequence"/>
</dbReference>
<reference evidence="2 3" key="1">
    <citation type="submission" date="2019-06" db="EMBL/GenBank/DDBJ databases">
        <title>Sequencing the genomes of 1000 actinobacteria strains.</title>
        <authorList>
            <person name="Klenk H.-P."/>
        </authorList>
    </citation>
    <scope>NUCLEOTIDE SEQUENCE [LARGE SCALE GENOMIC DNA]</scope>
    <source>
        <strain evidence="2 3">DSM 45015</strain>
    </source>
</reference>
<dbReference type="InterPro" id="IPR054738">
    <property type="entry name" value="Siphovirus-type_tail_C"/>
</dbReference>
<name>A0A543N8Y7_9ACTN</name>
<dbReference type="EMBL" id="VFQC01000002">
    <property type="protein sequence ID" value="TQN28269.1"/>
    <property type="molecule type" value="Genomic_DNA"/>
</dbReference>
<feature type="domain" description="Siphovirus-type tail component C-terminal" evidence="1">
    <location>
        <begin position="185"/>
        <end position="264"/>
    </location>
</feature>
<evidence type="ECO:0000313" key="3">
    <source>
        <dbReference type="Proteomes" id="UP000317422"/>
    </source>
</evidence>